<keyword evidence="5" id="KW-0808">Transferase</keyword>
<evidence type="ECO:0000256" key="3">
    <source>
        <dbReference type="ARBA" id="ARBA00022526"/>
    </source>
</evidence>
<evidence type="ECO:0000259" key="7">
    <source>
        <dbReference type="Pfam" id="PF00534"/>
    </source>
</evidence>
<protein>
    <submittedName>
        <fullName evidence="9">Uncharacterized protein</fullName>
    </submittedName>
</protein>
<dbReference type="Gene3D" id="3.40.50.2000">
    <property type="entry name" value="Glycogen Phosphorylase B"/>
    <property type="match status" value="2"/>
</dbReference>
<organism evidence="9 10">
    <name type="scientific">Candidatus Nealsonbacteria bacterium RIFOXYB1_FULL_40_15</name>
    <dbReference type="NCBI Taxonomy" id="1801677"/>
    <lineage>
        <taxon>Bacteria</taxon>
        <taxon>Candidatus Nealsoniibacteriota</taxon>
    </lineage>
</organism>
<dbReference type="EMBL" id="MHMM01000013">
    <property type="protein sequence ID" value="OGZ26938.1"/>
    <property type="molecule type" value="Genomic_DNA"/>
</dbReference>
<evidence type="ECO:0000256" key="1">
    <source>
        <dbReference type="ARBA" id="ARBA00009481"/>
    </source>
</evidence>
<feature type="domain" description="Trehalose synthase N-terminal" evidence="8">
    <location>
        <begin position="38"/>
        <end position="176"/>
    </location>
</feature>
<dbReference type="Pfam" id="PF00534">
    <property type="entry name" value="Glycos_transf_1"/>
    <property type="match status" value="1"/>
</dbReference>
<keyword evidence="6" id="KW-0119">Carbohydrate metabolism</keyword>
<evidence type="ECO:0000256" key="4">
    <source>
        <dbReference type="ARBA" id="ARBA00022676"/>
    </source>
</evidence>
<dbReference type="PANTHER" id="PTHR47779">
    <property type="entry name" value="SYNTHASE (CCG-9), PUTATIVE (AFU_ORTHOLOGUE AFUA_3G12100)-RELATED"/>
    <property type="match status" value="1"/>
</dbReference>
<evidence type="ECO:0000256" key="2">
    <source>
        <dbReference type="ARBA" id="ARBA00011738"/>
    </source>
</evidence>
<dbReference type="STRING" id="1801677.A2365_02275"/>
<evidence type="ECO:0000256" key="6">
    <source>
        <dbReference type="ARBA" id="ARBA00023277"/>
    </source>
</evidence>
<dbReference type="SUPFAM" id="SSF53756">
    <property type="entry name" value="UDP-Glycosyltransferase/glycogen phosphorylase"/>
    <property type="match status" value="1"/>
</dbReference>
<dbReference type="Pfam" id="PF21269">
    <property type="entry name" value="TreT_GT1"/>
    <property type="match status" value="1"/>
</dbReference>
<proteinExistence type="inferred from homology"/>
<evidence type="ECO:0000259" key="8">
    <source>
        <dbReference type="Pfam" id="PF21269"/>
    </source>
</evidence>
<dbReference type="PANTHER" id="PTHR47779:SF1">
    <property type="entry name" value="SYNTHASE (CCG-9), PUTATIVE (AFU_ORTHOLOGUE AFUA_3G12100)-RELATED"/>
    <property type="match status" value="1"/>
</dbReference>
<reference evidence="9 10" key="1">
    <citation type="journal article" date="2016" name="Nat. Commun.">
        <title>Thousands of microbial genomes shed light on interconnected biogeochemical processes in an aquifer system.</title>
        <authorList>
            <person name="Anantharaman K."/>
            <person name="Brown C.T."/>
            <person name="Hug L.A."/>
            <person name="Sharon I."/>
            <person name="Castelle C.J."/>
            <person name="Probst A.J."/>
            <person name="Thomas B.C."/>
            <person name="Singh A."/>
            <person name="Wilkins M.J."/>
            <person name="Karaoz U."/>
            <person name="Brodie E.L."/>
            <person name="Williams K.H."/>
            <person name="Hubbard S.S."/>
            <person name="Banfield J.F."/>
        </authorList>
    </citation>
    <scope>NUCLEOTIDE SEQUENCE [LARGE SCALE GENOMIC DNA]</scope>
</reference>
<dbReference type="Proteomes" id="UP000177740">
    <property type="component" value="Unassembled WGS sequence"/>
</dbReference>
<dbReference type="InterPro" id="IPR052078">
    <property type="entry name" value="Trehalose_Metab_GTase"/>
</dbReference>
<evidence type="ECO:0000256" key="5">
    <source>
        <dbReference type="ARBA" id="ARBA00022679"/>
    </source>
</evidence>
<feature type="domain" description="Glycosyl transferase family 1" evidence="7">
    <location>
        <begin position="209"/>
        <end position="386"/>
    </location>
</feature>
<comment type="caution">
    <text evidence="9">The sequence shown here is derived from an EMBL/GenBank/DDBJ whole genome shotgun (WGS) entry which is preliminary data.</text>
</comment>
<keyword evidence="4" id="KW-0328">Glycosyltransferase</keyword>
<dbReference type="InterPro" id="IPR049438">
    <property type="entry name" value="TreT_GT1"/>
</dbReference>
<comment type="subunit">
    <text evidence="2">Homodimer.</text>
</comment>
<accession>A0A1G2ENV6</accession>
<dbReference type="AlphaFoldDB" id="A0A1G2ENV6"/>
<keyword evidence="3" id="KW-0313">Glucose metabolism</keyword>
<gene>
    <name evidence="9" type="ORF">A2365_02275</name>
</gene>
<evidence type="ECO:0000313" key="9">
    <source>
        <dbReference type="EMBL" id="OGZ26938.1"/>
    </source>
</evidence>
<dbReference type="GO" id="GO:0016757">
    <property type="term" value="F:glycosyltransferase activity"/>
    <property type="evidence" value="ECO:0007669"/>
    <property type="project" value="UniProtKB-KW"/>
</dbReference>
<sequence length="408" mass="46031">MIPKVKTKKVKLEEYSKTPFFNEVKKLSKKLSKARIVHMNSAKEGGGVAEILKSLVPLMNSAGLKAEWILIPEDKKFFEQTKSLHNSLQGKKTNFSKKEYLKHLEKTAKKMKGLNADFWVLHDPQPAGLVDFFKFNSPVISRIHIDSSDPDPVAWDFIKDFVSRSDRIIFSAEEFAGKGFPPEKTRFFAPAIDPFSLKNKKISLEYAKKIIKKFKINVSRPLTIQVSRFDPAKDPLGVIKAYKIAKKEVKGLQLALLGLIMAEDDPEARIMLNEIEKEREGDKDIFVFSNPAVLNGISNDIFVNAFQTGSDIVLQKSLKEGFGLTVAEAMWKEKAVIGGNAGGIRLQIKNGENGFLADSPEEAAFLIKKLIQNAELKERIGRKAKKSVSNRFLILRLLRDYLKMFSEI</sequence>
<comment type="similarity">
    <text evidence="1">Belongs to the glycosyltransferase group 1 family. Glycosyltransferase 4 subfamily.</text>
</comment>
<evidence type="ECO:0000313" key="10">
    <source>
        <dbReference type="Proteomes" id="UP000177740"/>
    </source>
</evidence>
<dbReference type="InterPro" id="IPR001296">
    <property type="entry name" value="Glyco_trans_1"/>
</dbReference>
<dbReference type="GO" id="GO:0006006">
    <property type="term" value="P:glucose metabolic process"/>
    <property type="evidence" value="ECO:0007669"/>
    <property type="project" value="UniProtKB-KW"/>
</dbReference>
<name>A0A1G2ENV6_9BACT</name>